<gene>
    <name evidence="2" type="primary">txxe 1760</name>
    <name evidence="2" type="ORF">TXXE_12750</name>
</gene>
<keyword evidence="3" id="KW-1185">Reference proteome</keyword>
<dbReference type="RefSeq" id="WP_213484914.1">
    <property type="nucleotide sequence ID" value="NZ_CAJRAY010000063.1"/>
</dbReference>
<sequence length="34" mass="3757">MSYAGGYGGFFRTSTGVILVLYILLVIVLRSGWF</sequence>
<protein>
    <recommendedName>
        <fullName evidence="4">Sporulation protein YjcZ</fullName>
    </recommendedName>
</protein>
<reference evidence="2 3" key="1">
    <citation type="submission" date="2021-04" db="EMBL/GenBank/DDBJ databases">
        <authorList>
            <person name="Rakotoarivonina H."/>
        </authorList>
    </citation>
    <scope>NUCLEOTIDE SEQUENCE [LARGE SCALE GENOMIC DNA]</scope>
    <source>
        <strain evidence="2 3">XE</strain>
    </source>
</reference>
<evidence type="ECO:0000256" key="1">
    <source>
        <dbReference type="SAM" id="Phobius"/>
    </source>
</evidence>
<evidence type="ECO:0000313" key="3">
    <source>
        <dbReference type="Proteomes" id="UP000681526"/>
    </source>
</evidence>
<keyword evidence="1" id="KW-0812">Transmembrane</keyword>
<evidence type="ECO:0008006" key="4">
    <source>
        <dbReference type="Google" id="ProtNLM"/>
    </source>
</evidence>
<name>A0ABN7RYR9_THEXY</name>
<accession>A0ABN7RYR9</accession>
<keyword evidence="1" id="KW-1133">Transmembrane helix</keyword>
<dbReference type="Proteomes" id="UP000681526">
    <property type="component" value="Unassembled WGS sequence"/>
</dbReference>
<comment type="caution">
    <text evidence="2">The sequence shown here is derived from an EMBL/GenBank/DDBJ whole genome shotgun (WGS) entry which is preliminary data.</text>
</comment>
<feature type="transmembrane region" description="Helical" evidence="1">
    <location>
        <begin position="6"/>
        <end position="29"/>
    </location>
</feature>
<evidence type="ECO:0000313" key="2">
    <source>
        <dbReference type="EMBL" id="CAG5089170.1"/>
    </source>
</evidence>
<dbReference type="EMBL" id="CAJRAY010000063">
    <property type="protein sequence ID" value="CAG5089170.1"/>
    <property type="molecule type" value="Genomic_DNA"/>
</dbReference>
<proteinExistence type="predicted"/>
<keyword evidence="1" id="KW-0472">Membrane</keyword>
<organism evidence="2 3">
    <name type="scientific">Thermobacillus xylanilyticus</name>
    <dbReference type="NCBI Taxonomy" id="76633"/>
    <lineage>
        <taxon>Bacteria</taxon>
        <taxon>Bacillati</taxon>
        <taxon>Bacillota</taxon>
        <taxon>Bacilli</taxon>
        <taxon>Bacillales</taxon>
        <taxon>Paenibacillaceae</taxon>
        <taxon>Thermobacillus</taxon>
    </lineage>
</organism>